<protein>
    <submittedName>
        <fullName evidence="1">Uncharacterized protein</fullName>
    </submittedName>
</protein>
<accession>U1I9V8</accession>
<name>U1I9V8_9PAST</name>
<reference evidence="1 2" key="1">
    <citation type="journal article" date="2013" name="Genome Announc.">
        <title>Draft Genome Sequence of Gallibacterium anatis bv. haemolytica 12656-12 Liver, an Isolate Obtained from the Liver of a Septicemic Chicken.</title>
        <authorList>
            <person name="Kudirkiene E."/>
            <person name="Christensen H."/>
            <person name="Bojesen A.M."/>
        </authorList>
    </citation>
    <scope>NUCLEOTIDE SEQUENCE [LARGE SCALE GENOMIC DNA]</scope>
    <source>
        <strain evidence="1">12656/12</strain>
    </source>
</reference>
<gene>
    <name evidence="1" type="ORF">N561_03080</name>
</gene>
<dbReference type="EMBL" id="AVOX01000009">
    <property type="protein sequence ID" value="ERF79089.1"/>
    <property type="molecule type" value="Genomic_DNA"/>
</dbReference>
<evidence type="ECO:0000313" key="1">
    <source>
        <dbReference type="EMBL" id="ERF79089.1"/>
    </source>
</evidence>
<dbReference type="AlphaFoldDB" id="U1I9V8"/>
<comment type="caution">
    <text evidence="1">The sequence shown here is derived from an EMBL/GenBank/DDBJ whole genome shotgun (WGS) entry which is preliminary data.</text>
</comment>
<sequence>MIDLTIKELNFVSGGKNITPDDDPYEPNIKAYSISSGLTAGYSLVRRTPALPAVATGLAISVITDAILSMTI</sequence>
<dbReference type="Proteomes" id="UP000016529">
    <property type="component" value="Unassembled WGS sequence"/>
</dbReference>
<dbReference type="RefSeq" id="WP_021461196.1">
    <property type="nucleotide sequence ID" value="NZ_AVOX01000009.1"/>
</dbReference>
<proteinExistence type="predicted"/>
<organism evidence="1 2">
    <name type="scientific">Gallibacterium anatis 12656/12</name>
    <dbReference type="NCBI Taxonomy" id="1195244"/>
    <lineage>
        <taxon>Bacteria</taxon>
        <taxon>Pseudomonadati</taxon>
        <taxon>Pseudomonadota</taxon>
        <taxon>Gammaproteobacteria</taxon>
        <taxon>Pasteurellales</taxon>
        <taxon>Pasteurellaceae</taxon>
        <taxon>Gallibacterium</taxon>
    </lineage>
</organism>
<evidence type="ECO:0000313" key="2">
    <source>
        <dbReference type="Proteomes" id="UP000016529"/>
    </source>
</evidence>